<name>A0A1B6MHF5_9HEMI</name>
<accession>A0A1B6MHF5</accession>
<dbReference type="InterPro" id="IPR036047">
    <property type="entry name" value="F-box-like_dom_sf"/>
</dbReference>
<evidence type="ECO:0000259" key="1">
    <source>
        <dbReference type="PROSITE" id="PS50181"/>
    </source>
</evidence>
<dbReference type="InterPro" id="IPR015943">
    <property type="entry name" value="WD40/YVTN_repeat-like_dom_sf"/>
</dbReference>
<sequence length="270" mass="30921">MELTDMPVEMLEEIFQYLGVEDMLNAWQAVGTEGRDVYWARMCRREGLAEPEIVGDSWRSVFQRHWNWRSGHFVRQDYDFQNFLDPTTFVSCKPTTQGNTMFLCDKNGKLNVINVLGTPKCIQTISGSDYLSVSGSKLLTCSDSVFRVHTLQQGRYHQILQVKPKDSIRSSSALSNEFLAFQDSTSAVRVVDLTSLKESNFILPESCHISSLSIFGNQLNVVYCKKSSFHLGRYNLKKRAPIQDYVLYQDRDRYGSPTELELRISSQLVV</sequence>
<feature type="domain" description="F-box" evidence="1">
    <location>
        <begin position="1"/>
        <end position="25"/>
    </location>
</feature>
<gene>
    <name evidence="2" type="ORF">g.50799</name>
</gene>
<proteinExistence type="predicted"/>
<dbReference type="AlphaFoldDB" id="A0A1B6MHF5"/>
<dbReference type="SUPFAM" id="SSF50978">
    <property type="entry name" value="WD40 repeat-like"/>
    <property type="match status" value="1"/>
</dbReference>
<evidence type="ECO:0000313" key="2">
    <source>
        <dbReference type="EMBL" id="JAT35353.1"/>
    </source>
</evidence>
<dbReference type="InterPro" id="IPR001810">
    <property type="entry name" value="F-box_dom"/>
</dbReference>
<protein>
    <recommendedName>
        <fullName evidence="1">F-box domain-containing protein</fullName>
    </recommendedName>
</protein>
<feature type="non-terminal residue" evidence="2">
    <location>
        <position position="270"/>
    </location>
</feature>
<dbReference type="SUPFAM" id="SSF81383">
    <property type="entry name" value="F-box domain"/>
    <property type="match status" value="1"/>
</dbReference>
<reference evidence="2" key="1">
    <citation type="submission" date="2015-11" db="EMBL/GenBank/DDBJ databases">
        <title>De novo transcriptome assembly of four potential Pierce s Disease insect vectors from Arizona vineyards.</title>
        <authorList>
            <person name="Tassone E.E."/>
        </authorList>
    </citation>
    <scope>NUCLEOTIDE SEQUENCE</scope>
</reference>
<dbReference type="InterPro" id="IPR036322">
    <property type="entry name" value="WD40_repeat_dom_sf"/>
</dbReference>
<dbReference type="EMBL" id="GEBQ01004624">
    <property type="protein sequence ID" value="JAT35353.1"/>
    <property type="molecule type" value="Transcribed_RNA"/>
</dbReference>
<organism evidence="2">
    <name type="scientific">Graphocephala atropunctata</name>
    <dbReference type="NCBI Taxonomy" id="36148"/>
    <lineage>
        <taxon>Eukaryota</taxon>
        <taxon>Metazoa</taxon>
        <taxon>Ecdysozoa</taxon>
        <taxon>Arthropoda</taxon>
        <taxon>Hexapoda</taxon>
        <taxon>Insecta</taxon>
        <taxon>Pterygota</taxon>
        <taxon>Neoptera</taxon>
        <taxon>Paraneoptera</taxon>
        <taxon>Hemiptera</taxon>
        <taxon>Auchenorrhyncha</taxon>
        <taxon>Membracoidea</taxon>
        <taxon>Cicadellidae</taxon>
        <taxon>Cicadellinae</taxon>
        <taxon>Cicadellini</taxon>
        <taxon>Graphocephala</taxon>
    </lineage>
</organism>
<dbReference type="PROSITE" id="PS50181">
    <property type="entry name" value="FBOX"/>
    <property type="match status" value="1"/>
</dbReference>
<dbReference type="Gene3D" id="2.130.10.10">
    <property type="entry name" value="YVTN repeat-like/Quinoprotein amine dehydrogenase"/>
    <property type="match status" value="1"/>
</dbReference>